<keyword evidence="1" id="KW-1133">Transmembrane helix</keyword>
<dbReference type="Proteomes" id="UP000018208">
    <property type="component" value="Unassembled WGS sequence"/>
</dbReference>
<name>A0A9P8LTU1_9EUKA</name>
<feature type="transmembrane region" description="Helical" evidence="1">
    <location>
        <begin position="137"/>
        <end position="158"/>
    </location>
</feature>
<feature type="transmembrane region" description="Helical" evidence="1">
    <location>
        <begin position="191"/>
        <end position="212"/>
    </location>
</feature>
<feature type="transmembrane region" description="Helical" evidence="1">
    <location>
        <begin position="409"/>
        <end position="427"/>
    </location>
</feature>
<feature type="transmembrane region" description="Helical" evidence="1">
    <location>
        <begin position="479"/>
        <end position="502"/>
    </location>
</feature>
<feature type="transmembrane region" description="Helical" evidence="1">
    <location>
        <begin position="305"/>
        <end position="322"/>
    </location>
</feature>
<feature type="transmembrane region" description="Helical" evidence="1">
    <location>
        <begin position="439"/>
        <end position="459"/>
    </location>
</feature>
<dbReference type="OrthoDB" id="10252290at2759"/>
<evidence type="ECO:0000313" key="2">
    <source>
        <dbReference type="EMBL" id="KAH0573897.1"/>
    </source>
</evidence>
<protein>
    <submittedName>
        <fullName evidence="2">Transmembrane domain-containing protein</fullName>
    </submittedName>
</protein>
<keyword evidence="3" id="KW-1185">Reference proteome</keyword>
<keyword evidence="1" id="KW-0472">Membrane</keyword>
<gene>
    <name evidence="2" type="ORF">SS50377_23832</name>
</gene>
<evidence type="ECO:0000313" key="3">
    <source>
        <dbReference type="Proteomes" id="UP000018208"/>
    </source>
</evidence>
<evidence type="ECO:0000256" key="1">
    <source>
        <dbReference type="SAM" id="Phobius"/>
    </source>
</evidence>
<sequence length="545" mass="62608">MSVTSDAINIIHKGSGDDGLLPAKLPRESSKPYLAYRKFVEFFFPPSVSDGGCSRLISIEFTRGIAIFIMIVGHEALTSLSLEERTSPVLWRKLLFYALVTPIGVLTGWRSIFVLLSGIGMGYSFFQKITYPNPRHMVAQTLLSLLGCVLLLPLYYVYHTLQVLSYQDPLGDFKLATPFYTKLDTLSQAPIFFGLSLPLTLLVLLALYLCIGFPLRKRLSQERILVVIAVVCTVIACLQNFLFSYVSLGLRHLFSRTWKYENIPAADWPIECPANKLNQQTLFGAHIQSIFMHFLAGEVMQVNPLFSYFFVGFAYAAMLVRFKLIKKQLLDRDDREEAATAYQAERRRYIIMGWAYPAFWFLISVLVSVQARQELKSGLRSYVFDITMFLASQQPTDWCLVPEFSCPTLVAEIVLLNLGFYLFEFGTKPVTYVRTQRILFLRRFSSMSFTYFVFSRYLGRPMYSILRVSKLNSLTTLQFYGYMGIYFCVTLCIQLALDTIYCRLMPDWIIKRWSDLFMVKKSARTELSDNHLNVRPVILFGKVLE</sequence>
<dbReference type="AlphaFoldDB" id="A0A9P8LTU1"/>
<accession>A0A9P8LTU1</accession>
<dbReference type="RefSeq" id="XP_067764670.1">
    <property type="nucleotide sequence ID" value="XM_067907696.1"/>
</dbReference>
<feature type="transmembrane region" description="Helical" evidence="1">
    <location>
        <begin position="224"/>
        <end position="246"/>
    </location>
</feature>
<comment type="caution">
    <text evidence="2">The sequence shown here is derived from an EMBL/GenBank/DDBJ whole genome shotgun (WGS) entry which is preliminary data.</text>
</comment>
<organism evidence="2 3">
    <name type="scientific">Spironucleus salmonicida</name>
    <dbReference type="NCBI Taxonomy" id="348837"/>
    <lineage>
        <taxon>Eukaryota</taxon>
        <taxon>Metamonada</taxon>
        <taxon>Diplomonadida</taxon>
        <taxon>Hexamitidae</taxon>
        <taxon>Hexamitinae</taxon>
        <taxon>Spironucleus</taxon>
    </lineage>
</organism>
<keyword evidence="1 2" id="KW-0812">Transmembrane</keyword>
<feature type="transmembrane region" description="Helical" evidence="1">
    <location>
        <begin position="349"/>
        <end position="371"/>
    </location>
</feature>
<reference evidence="2 3" key="1">
    <citation type="journal article" date="2014" name="PLoS Genet.">
        <title>The Genome of Spironucleus salmonicida Highlights a Fish Pathogen Adapted to Fluctuating Environments.</title>
        <authorList>
            <person name="Xu F."/>
            <person name="Jerlstrom-Hultqvist J."/>
            <person name="Einarsson E."/>
            <person name="Astvaldsson A."/>
            <person name="Svard S.G."/>
            <person name="Andersson J.O."/>
        </authorList>
    </citation>
    <scope>NUCLEOTIDE SEQUENCE [LARGE SCALE GENOMIC DNA]</scope>
    <source>
        <strain evidence="2 3">ATCC 50377</strain>
    </source>
</reference>
<dbReference type="EMBL" id="AUWU02000004">
    <property type="protein sequence ID" value="KAH0573897.1"/>
    <property type="molecule type" value="Genomic_DNA"/>
</dbReference>
<dbReference type="GeneID" id="94297855"/>
<dbReference type="KEGG" id="ssao:94297855"/>
<feature type="transmembrane region" description="Helical" evidence="1">
    <location>
        <begin position="94"/>
        <end position="116"/>
    </location>
</feature>
<proteinExistence type="predicted"/>